<comment type="caution">
    <text evidence="1">The sequence shown here is derived from an EMBL/GenBank/DDBJ whole genome shotgun (WGS) entry which is preliminary data.</text>
</comment>
<proteinExistence type="predicted"/>
<name>A0AAD7IVJ9_9AGAR</name>
<sequence>MAQITRSRVARPKCPTLQNTAGVYLTSNNGPLVQNGLKIHTRVISSRLNSRLQNDTTQIYDMNTISGGTDPRTLRLVPFETSLGPCGLGFIRYQEEEMNSKVHEINRYESNAGKRYICNTSVSRLLPVATRLREKSRSVPYNATVAIIYTNGRSNKELTGTETEWRDMACLSLRAALRLAVQWRAEHFQPLPLRLAVDFTASTARAPYRRPFFTGVYLLHFLSQAVPTKQLTVGPRPTVDHPYGNVHLPLKQPTVGFPLFRLLRLSGPAISSQTVQPAPTVGGSPTSYRWTAPTVGDFSS</sequence>
<protein>
    <submittedName>
        <fullName evidence="1">Uncharacterized protein</fullName>
    </submittedName>
</protein>
<dbReference type="AlphaFoldDB" id="A0AAD7IVJ9"/>
<accession>A0AAD7IVJ9</accession>
<dbReference type="EMBL" id="JARKIB010000068">
    <property type="protein sequence ID" value="KAJ7749609.1"/>
    <property type="molecule type" value="Genomic_DNA"/>
</dbReference>
<keyword evidence="2" id="KW-1185">Reference proteome</keyword>
<evidence type="ECO:0000313" key="1">
    <source>
        <dbReference type="EMBL" id="KAJ7749609.1"/>
    </source>
</evidence>
<organism evidence="1 2">
    <name type="scientific">Mycena metata</name>
    <dbReference type="NCBI Taxonomy" id="1033252"/>
    <lineage>
        <taxon>Eukaryota</taxon>
        <taxon>Fungi</taxon>
        <taxon>Dikarya</taxon>
        <taxon>Basidiomycota</taxon>
        <taxon>Agaricomycotina</taxon>
        <taxon>Agaricomycetes</taxon>
        <taxon>Agaricomycetidae</taxon>
        <taxon>Agaricales</taxon>
        <taxon>Marasmiineae</taxon>
        <taxon>Mycenaceae</taxon>
        <taxon>Mycena</taxon>
    </lineage>
</organism>
<gene>
    <name evidence="1" type="ORF">B0H16DRAFT_1461023</name>
</gene>
<dbReference type="Proteomes" id="UP001215598">
    <property type="component" value="Unassembled WGS sequence"/>
</dbReference>
<reference evidence="1" key="1">
    <citation type="submission" date="2023-03" db="EMBL/GenBank/DDBJ databases">
        <title>Massive genome expansion in bonnet fungi (Mycena s.s.) driven by repeated elements and novel gene families across ecological guilds.</title>
        <authorList>
            <consortium name="Lawrence Berkeley National Laboratory"/>
            <person name="Harder C.B."/>
            <person name="Miyauchi S."/>
            <person name="Viragh M."/>
            <person name="Kuo A."/>
            <person name="Thoen E."/>
            <person name="Andreopoulos B."/>
            <person name="Lu D."/>
            <person name="Skrede I."/>
            <person name="Drula E."/>
            <person name="Henrissat B."/>
            <person name="Morin E."/>
            <person name="Kohler A."/>
            <person name="Barry K."/>
            <person name="LaButti K."/>
            <person name="Morin E."/>
            <person name="Salamov A."/>
            <person name="Lipzen A."/>
            <person name="Mereny Z."/>
            <person name="Hegedus B."/>
            <person name="Baldrian P."/>
            <person name="Stursova M."/>
            <person name="Weitz H."/>
            <person name="Taylor A."/>
            <person name="Grigoriev I.V."/>
            <person name="Nagy L.G."/>
            <person name="Martin F."/>
            <person name="Kauserud H."/>
        </authorList>
    </citation>
    <scope>NUCLEOTIDE SEQUENCE</scope>
    <source>
        <strain evidence="1">CBHHK182m</strain>
    </source>
</reference>
<evidence type="ECO:0000313" key="2">
    <source>
        <dbReference type="Proteomes" id="UP001215598"/>
    </source>
</evidence>